<evidence type="ECO:0000313" key="1">
    <source>
        <dbReference type="EMBL" id="GAA1246886.1"/>
    </source>
</evidence>
<dbReference type="InterPro" id="IPR016181">
    <property type="entry name" value="Acyl_CoA_acyltransferase"/>
</dbReference>
<dbReference type="Proteomes" id="UP001500037">
    <property type="component" value="Unassembled WGS sequence"/>
</dbReference>
<keyword evidence="2" id="KW-1185">Reference proteome</keyword>
<dbReference type="EMBL" id="BAAALF010000077">
    <property type="protein sequence ID" value="GAA1246886.1"/>
    <property type="molecule type" value="Genomic_DNA"/>
</dbReference>
<evidence type="ECO:0008006" key="3">
    <source>
        <dbReference type="Google" id="ProtNLM"/>
    </source>
</evidence>
<reference evidence="1 2" key="1">
    <citation type="journal article" date="2019" name="Int. J. Syst. Evol. Microbiol.">
        <title>The Global Catalogue of Microorganisms (GCM) 10K type strain sequencing project: providing services to taxonomists for standard genome sequencing and annotation.</title>
        <authorList>
            <consortium name="The Broad Institute Genomics Platform"/>
            <consortium name="The Broad Institute Genome Sequencing Center for Infectious Disease"/>
            <person name="Wu L."/>
            <person name="Ma J."/>
        </authorList>
    </citation>
    <scope>NUCLEOTIDE SEQUENCE [LARGE SCALE GENOMIC DNA]</scope>
    <source>
        <strain evidence="1 2">JCM 13004</strain>
    </source>
</reference>
<protein>
    <recommendedName>
        <fullName evidence="3">N-acetyltransferase domain-containing protein</fullName>
    </recommendedName>
</protein>
<dbReference type="SUPFAM" id="SSF55729">
    <property type="entry name" value="Acyl-CoA N-acyltransferases (Nat)"/>
    <property type="match status" value="1"/>
</dbReference>
<dbReference type="RefSeq" id="WP_344443412.1">
    <property type="nucleotide sequence ID" value="NZ_BAAALF010000077.1"/>
</dbReference>
<sequence length="183" mass="21170">MIERGEWTEWSDMDVAEGDPGDVLDFLAMFHDHSSWLVPVQRVDLLETLEWEEPPPIVKQARRHIRDGQTRICRDMLTRITGGSVLTDEAPEFAPTVEEPELYLHFLVTRVRFRQFTMAALVADARAQATRRGARLLRTHCWAGEDGRIVQEYEKLGFTATLEFEELRSDGSFWPGRILQTRV</sequence>
<proteinExistence type="predicted"/>
<evidence type="ECO:0000313" key="2">
    <source>
        <dbReference type="Proteomes" id="UP001500037"/>
    </source>
</evidence>
<dbReference type="Gene3D" id="3.40.630.30">
    <property type="match status" value="1"/>
</dbReference>
<organism evidence="1 2">
    <name type="scientific">Kitasatospora nipponensis</name>
    <dbReference type="NCBI Taxonomy" id="258049"/>
    <lineage>
        <taxon>Bacteria</taxon>
        <taxon>Bacillati</taxon>
        <taxon>Actinomycetota</taxon>
        <taxon>Actinomycetes</taxon>
        <taxon>Kitasatosporales</taxon>
        <taxon>Streptomycetaceae</taxon>
        <taxon>Kitasatospora</taxon>
    </lineage>
</organism>
<accession>A0ABN1WH76</accession>
<gene>
    <name evidence="1" type="ORF">GCM10009665_42320</name>
</gene>
<name>A0ABN1WH76_9ACTN</name>
<comment type="caution">
    <text evidence="1">The sequence shown here is derived from an EMBL/GenBank/DDBJ whole genome shotgun (WGS) entry which is preliminary data.</text>
</comment>